<dbReference type="Proteomes" id="UP001637996">
    <property type="component" value="Unassembled WGS sequence"/>
</dbReference>
<dbReference type="PANTHER" id="PTHR36529:SF1">
    <property type="entry name" value="GLYCOSYLTRANSFERASE"/>
    <property type="match status" value="1"/>
</dbReference>
<evidence type="ECO:0000259" key="1">
    <source>
        <dbReference type="Pfam" id="PF01636"/>
    </source>
</evidence>
<reference evidence="2 3" key="1">
    <citation type="journal article" date="2025" name="Anaerobe">
        <title>Description of Anaerococcus kampingiae sp. nov., Anaerococcus groningensis sp. nov., Anaerococcus martiniensis sp. nov., and Anaerococcus cruorum sp. nov., isolated from human clinical specimens.</title>
        <authorList>
            <person name="Boiten K.E."/>
            <person name="Meijer J."/>
            <person name="van Wezel E.M."/>
            <person name="Veloo A.C.M."/>
        </authorList>
    </citation>
    <scope>NUCLEOTIDE SEQUENCE [LARGE SCALE GENOMIC DNA]</scope>
    <source>
        <strain evidence="2 3">ENR0831</strain>
    </source>
</reference>
<protein>
    <submittedName>
        <fullName evidence="2">TIGR04282 family arsenosugar biosynthesis glycosyltransferase</fullName>
    </submittedName>
</protein>
<sequence length="482" mass="56271">MNKVILFTKAPNLTNSKTRLKDFLSQKERLELMVKLINKNYKIIKSLNFAPAIYYNGNKSDIDFIKGEKIAQKGDGLGEMMKNAIFAELESNQKVVLMGSDLENIKPNHIEDAFNKLDSYDIVLAPSIDGGYGLVAMKDKIDIFSDIRYSTAEVLKDTIKKIEEQGKNYYLLDPIRDIDNILDLVIAEFDDDRLIELGNGEYNLNYRLNNLVIRINLASQIGLGDKQLKYEFDALKTLEKSKVTPKAYKYFGHGKYLPKSFMTMEYVEGRPLNYKKDMDIAAKLLSSVHNFKADFSNFIWADKPFLAMYKEFESMFIHYKNYENKDKKVEAKIEKFLDIAKKSGLDADIENHCIINTELNNRNFIIGKKSVIIDWEKPIIGECEQDLAHFLVPTTTNWKTDTILSEKEMLEFLKTYEQYRKIDYDKFYKYLMFNSLRGVTWCSMAKVEYEKGRFLSNEDTLEKINKFLSLEFLEMLEKFYRI</sequence>
<dbReference type="SUPFAM" id="SSF56112">
    <property type="entry name" value="Protein kinase-like (PK-like)"/>
    <property type="match status" value="1"/>
</dbReference>
<dbReference type="EMBL" id="JBGMEI010000001">
    <property type="protein sequence ID" value="MFO3664649.1"/>
    <property type="molecule type" value="Genomic_DNA"/>
</dbReference>
<dbReference type="InterPro" id="IPR002575">
    <property type="entry name" value="Aminoglycoside_PTrfase"/>
</dbReference>
<dbReference type="InterPro" id="IPR011009">
    <property type="entry name" value="Kinase-like_dom_sf"/>
</dbReference>
<dbReference type="SUPFAM" id="SSF53448">
    <property type="entry name" value="Nucleotide-diphospho-sugar transferases"/>
    <property type="match status" value="1"/>
</dbReference>
<gene>
    <name evidence="2" type="ORF">ACCQ41_00035</name>
</gene>
<accession>A0ABW9M591</accession>
<dbReference type="Gene3D" id="3.90.1200.10">
    <property type="match status" value="1"/>
</dbReference>
<dbReference type="InterPro" id="IPR029044">
    <property type="entry name" value="Nucleotide-diphossugar_trans"/>
</dbReference>
<comment type="caution">
    <text evidence="2">The sequence shown here is derived from an EMBL/GenBank/DDBJ whole genome shotgun (WGS) entry which is preliminary data.</text>
</comment>
<dbReference type="Pfam" id="PF09837">
    <property type="entry name" value="DUF2064"/>
    <property type="match status" value="1"/>
</dbReference>
<dbReference type="InterPro" id="IPR018641">
    <property type="entry name" value="Trfase_1_rSAM/seldom-assoc"/>
</dbReference>
<dbReference type="RefSeq" id="WP_410030455.1">
    <property type="nucleotide sequence ID" value="NZ_JBGMEI010000001.1"/>
</dbReference>
<proteinExistence type="predicted"/>
<evidence type="ECO:0000313" key="2">
    <source>
        <dbReference type="EMBL" id="MFO3664649.1"/>
    </source>
</evidence>
<dbReference type="Pfam" id="PF01636">
    <property type="entry name" value="APH"/>
    <property type="match status" value="1"/>
</dbReference>
<feature type="domain" description="Aminoglycoside phosphotransferase" evidence="1">
    <location>
        <begin position="196"/>
        <end position="412"/>
    </location>
</feature>
<organism evidence="2 3">
    <name type="scientific">Anaerococcus martiniensis</name>
    <dbReference type="NCBI Taxonomy" id="3115615"/>
    <lineage>
        <taxon>Bacteria</taxon>
        <taxon>Bacillati</taxon>
        <taxon>Bacillota</taxon>
        <taxon>Tissierellia</taxon>
        <taxon>Tissierellales</taxon>
        <taxon>Peptoniphilaceae</taxon>
        <taxon>Anaerococcus</taxon>
    </lineage>
</organism>
<dbReference type="PANTHER" id="PTHR36529">
    <property type="entry name" value="SLL1095 PROTEIN"/>
    <property type="match status" value="1"/>
</dbReference>
<keyword evidence="3" id="KW-1185">Reference proteome</keyword>
<name>A0ABW9M591_9FIRM</name>
<dbReference type="NCBIfam" id="TIGR04282">
    <property type="entry name" value="glyco_like_cofC"/>
    <property type="match status" value="1"/>
</dbReference>
<dbReference type="Gene3D" id="3.90.550.10">
    <property type="entry name" value="Spore Coat Polysaccharide Biosynthesis Protein SpsA, Chain A"/>
    <property type="match status" value="1"/>
</dbReference>
<evidence type="ECO:0000313" key="3">
    <source>
        <dbReference type="Proteomes" id="UP001637996"/>
    </source>
</evidence>